<protein>
    <submittedName>
        <fullName evidence="1">Uncharacterized protein</fullName>
    </submittedName>
</protein>
<dbReference type="EMBL" id="UINC01002764">
    <property type="protein sequence ID" value="SVA00060.1"/>
    <property type="molecule type" value="Genomic_DNA"/>
</dbReference>
<reference evidence="1" key="1">
    <citation type="submission" date="2018-05" db="EMBL/GenBank/DDBJ databases">
        <authorList>
            <person name="Lanie J.A."/>
            <person name="Ng W.-L."/>
            <person name="Kazmierczak K.M."/>
            <person name="Andrzejewski T.M."/>
            <person name="Davidsen T.M."/>
            <person name="Wayne K.J."/>
            <person name="Tettelin H."/>
            <person name="Glass J.I."/>
            <person name="Rusch D."/>
            <person name="Podicherti R."/>
            <person name="Tsui H.-C.T."/>
            <person name="Winkler M.E."/>
        </authorList>
    </citation>
    <scope>NUCLEOTIDE SEQUENCE</scope>
</reference>
<dbReference type="AlphaFoldDB" id="A0A381S7M1"/>
<sequence length="52" mass="6066">MLEVNDGMHEQKPNSGTDEQYYLSIRVLDATVSPRRKFLAMLDKYDTFKTVL</sequence>
<organism evidence="1">
    <name type="scientific">marine metagenome</name>
    <dbReference type="NCBI Taxonomy" id="408172"/>
    <lineage>
        <taxon>unclassified sequences</taxon>
        <taxon>metagenomes</taxon>
        <taxon>ecological metagenomes</taxon>
    </lineage>
</organism>
<gene>
    <name evidence="1" type="ORF">METZ01_LOCUS52914</name>
</gene>
<name>A0A381S7M1_9ZZZZ</name>
<proteinExistence type="predicted"/>
<evidence type="ECO:0000313" key="1">
    <source>
        <dbReference type="EMBL" id="SVA00060.1"/>
    </source>
</evidence>
<accession>A0A381S7M1</accession>